<dbReference type="InterPro" id="IPR051406">
    <property type="entry name" value="PLD_domain"/>
</dbReference>
<sequence>MAAPVPAYAPAPEITVGFPFTAERDALKIVSDAIDGAESSIVMTAYSFTSKPTTAALVYAKNCSVTVQLSANEKASSDRYTAVTFLAGLGVTVRLNSRYAIMKNKSMVNDDNTLKRNSFNYTSSAEKRNAGNALVIRDNSIMSKKYQNEFNRLWAESSPVQCNYS</sequence>
<dbReference type="Gene3D" id="3.30.870.10">
    <property type="entry name" value="Endonuclease Chain A"/>
    <property type="match status" value="1"/>
</dbReference>
<evidence type="ECO:0000256" key="3">
    <source>
        <dbReference type="ARBA" id="ARBA00012027"/>
    </source>
</evidence>
<keyword evidence="6" id="KW-0443">Lipid metabolism</keyword>
<dbReference type="Pfam" id="PF13091">
    <property type="entry name" value="PLDc_2"/>
    <property type="match status" value="1"/>
</dbReference>
<evidence type="ECO:0000256" key="1">
    <source>
        <dbReference type="ARBA" id="ARBA00000798"/>
    </source>
</evidence>
<name>A0A1I5EN43_9GAMM</name>
<evidence type="ECO:0000256" key="6">
    <source>
        <dbReference type="ARBA" id="ARBA00023098"/>
    </source>
</evidence>
<dbReference type="Proteomes" id="UP000198968">
    <property type="component" value="Unassembled WGS sequence"/>
</dbReference>
<dbReference type="PANTHER" id="PTHR43856:SF1">
    <property type="entry name" value="MITOCHONDRIAL CARDIOLIPIN HYDROLASE"/>
    <property type="match status" value="1"/>
</dbReference>
<feature type="domain" description="Phospholipase D-like" evidence="7">
    <location>
        <begin position="32"/>
        <end position="154"/>
    </location>
</feature>
<organism evidence="8 9">
    <name type="scientific">Candidatus Pantoea varia</name>
    <dbReference type="NCBI Taxonomy" id="1881036"/>
    <lineage>
        <taxon>Bacteria</taxon>
        <taxon>Pseudomonadati</taxon>
        <taxon>Pseudomonadota</taxon>
        <taxon>Gammaproteobacteria</taxon>
        <taxon>Enterobacterales</taxon>
        <taxon>Erwiniaceae</taxon>
        <taxon>Pantoea</taxon>
    </lineage>
</organism>
<dbReference type="RefSeq" id="WP_090965005.1">
    <property type="nucleotide sequence ID" value="NZ_FOVG01000003.1"/>
</dbReference>
<keyword evidence="9" id="KW-1185">Reference proteome</keyword>
<comment type="catalytic activity">
    <reaction evidence="1">
        <text>a 1,2-diacyl-sn-glycero-3-phosphocholine + H2O = a 1,2-diacyl-sn-glycero-3-phosphate + choline + H(+)</text>
        <dbReference type="Rhea" id="RHEA:14445"/>
        <dbReference type="ChEBI" id="CHEBI:15354"/>
        <dbReference type="ChEBI" id="CHEBI:15377"/>
        <dbReference type="ChEBI" id="CHEBI:15378"/>
        <dbReference type="ChEBI" id="CHEBI:57643"/>
        <dbReference type="ChEBI" id="CHEBI:58608"/>
        <dbReference type="EC" id="3.1.4.4"/>
    </reaction>
</comment>
<keyword evidence="4" id="KW-0378">Hydrolase</keyword>
<evidence type="ECO:0000256" key="4">
    <source>
        <dbReference type="ARBA" id="ARBA00022801"/>
    </source>
</evidence>
<dbReference type="OrthoDB" id="5294698at2"/>
<protein>
    <recommendedName>
        <fullName evidence="3">phospholipase D</fullName>
        <ecNumber evidence="3">3.1.4.4</ecNumber>
    </recommendedName>
</protein>
<comment type="similarity">
    <text evidence="2">Belongs to the phospholipase D family.</text>
</comment>
<dbReference type="GO" id="GO:0016042">
    <property type="term" value="P:lipid catabolic process"/>
    <property type="evidence" value="ECO:0007669"/>
    <property type="project" value="UniProtKB-KW"/>
</dbReference>
<dbReference type="EMBL" id="FOVG01000003">
    <property type="protein sequence ID" value="SFO12879.1"/>
    <property type="molecule type" value="Genomic_DNA"/>
</dbReference>
<accession>A0A1I5EN43</accession>
<dbReference type="EC" id="3.1.4.4" evidence="3"/>
<evidence type="ECO:0000256" key="5">
    <source>
        <dbReference type="ARBA" id="ARBA00022963"/>
    </source>
</evidence>
<dbReference type="InterPro" id="IPR025202">
    <property type="entry name" value="PLD-like_dom"/>
</dbReference>
<evidence type="ECO:0000259" key="7">
    <source>
        <dbReference type="Pfam" id="PF13091"/>
    </source>
</evidence>
<dbReference type="GO" id="GO:0016891">
    <property type="term" value="F:RNA endonuclease activity producing 5'-phosphomonoesters, hydrolytic mechanism"/>
    <property type="evidence" value="ECO:0007669"/>
    <property type="project" value="TreeGrafter"/>
</dbReference>
<evidence type="ECO:0000313" key="8">
    <source>
        <dbReference type="EMBL" id="SFO12879.1"/>
    </source>
</evidence>
<reference evidence="9" key="1">
    <citation type="submission" date="2016-10" db="EMBL/GenBank/DDBJ databases">
        <authorList>
            <person name="Varghese N."/>
            <person name="Submissions S."/>
        </authorList>
    </citation>
    <scope>NUCLEOTIDE SEQUENCE [LARGE SCALE GENOMIC DNA]</scope>
    <source>
        <strain evidence="9">OV426</strain>
    </source>
</reference>
<dbReference type="SUPFAM" id="SSF56024">
    <property type="entry name" value="Phospholipase D/nuclease"/>
    <property type="match status" value="1"/>
</dbReference>
<dbReference type="GO" id="GO:0004630">
    <property type="term" value="F:phospholipase D activity"/>
    <property type="evidence" value="ECO:0007669"/>
    <property type="project" value="UniProtKB-EC"/>
</dbReference>
<dbReference type="PANTHER" id="PTHR43856">
    <property type="entry name" value="CARDIOLIPIN HYDROLASE"/>
    <property type="match status" value="1"/>
</dbReference>
<dbReference type="AlphaFoldDB" id="A0A1I5EN43"/>
<keyword evidence="5" id="KW-0442">Lipid degradation</keyword>
<gene>
    <name evidence="8" type="ORF">SAMN05428971_3023</name>
</gene>
<proteinExistence type="inferred from homology"/>
<evidence type="ECO:0000256" key="2">
    <source>
        <dbReference type="ARBA" id="ARBA00008664"/>
    </source>
</evidence>
<evidence type="ECO:0000313" key="9">
    <source>
        <dbReference type="Proteomes" id="UP000198968"/>
    </source>
</evidence>